<dbReference type="SMART" id="SM00020">
    <property type="entry name" value="Tryp_SPc"/>
    <property type="match status" value="1"/>
</dbReference>
<evidence type="ECO:0000256" key="8">
    <source>
        <dbReference type="ARBA" id="ARBA00023157"/>
    </source>
</evidence>
<keyword evidence="3 10" id="KW-0645">Protease</keyword>
<accession>A0A1B6BXU4</accession>
<keyword evidence="5 10" id="KW-0378">Hydrolase</keyword>
<feature type="chain" id="PRO_5008579939" description="Peptidase S1 domain-containing protein" evidence="11">
    <location>
        <begin position="19"/>
        <end position="322"/>
    </location>
</feature>
<dbReference type="FunFam" id="2.40.10.10:FF:000146">
    <property type="entry name" value="Serine protease 53"/>
    <property type="match status" value="1"/>
</dbReference>
<keyword evidence="2" id="KW-0964">Secreted</keyword>
<gene>
    <name evidence="13" type="ORF">g.9423</name>
</gene>
<evidence type="ECO:0000256" key="3">
    <source>
        <dbReference type="ARBA" id="ARBA00022670"/>
    </source>
</evidence>
<dbReference type="GO" id="GO:0006508">
    <property type="term" value="P:proteolysis"/>
    <property type="evidence" value="ECO:0007669"/>
    <property type="project" value="UniProtKB-KW"/>
</dbReference>
<evidence type="ECO:0000256" key="7">
    <source>
        <dbReference type="ARBA" id="ARBA00023145"/>
    </source>
</evidence>
<evidence type="ECO:0000256" key="11">
    <source>
        <dbReference type="SAM" id="SignalP"/>
    </source>
</evidence>
<evidence type="ECO:0000256" key="5">
    <source>
        <dbReference type="ARBA" id="ARBA00022801"/>
    </source>
</evidence>
<reference evidence="13" key="1">
    <citation type="submission" date="2015-12" db="EMBL/GenBank/DDBJ databases">
        <title>De novo transcriptome assembly of four potential Pierce s Disease insect vectors from Arizona vineyards.</title>
        <authorList>
            <person name="Tassone E.E."/>
        </authorList>
    </citation>
    <scope>NUCLEOTIDE SEQUENCE</scope>
</reference>
<dbReference type="InterPro" id="IPR033116">
    <property type="entry name" value="TRYPSIN_SER"/>
</dbReference>
<comment type="subcellular location">
    <subcellularLocation>
        <location evidence="1">Secreted</location>
    </subcellularLocation>
</comment>
<keyword evidence="6 10" id="KW-0720">Serine protease</keyword>
<evidence type="ECO:0000256" key="2">
    <source>
        <dbReference type="ARBA" id="ARBA00022525"/>
    </source>
</evidence>
<dbReference type="CDD" id="cd00190">
    <property type="entry name" value="Tryp_SPc"/>
    <property type="match status" value="1"/>
</dbReference>
<dbReference type="PRINTS" id="PR00722">
    <property type="entry name" value="CHYMOTRYPSIN"/>
</dbReference>
<dbReference type="GO" id="GO:0004252">
    <property type="term" value="F:serine-type endopeptidase activity"/>
    <property type="evidence" value="ECO:0007669"/>
    <property type="project" value="InterPro"/>
</dbReference>
<sequence length="322" mass="35391">MMILILVQFLTILQLSVAEPLQDDGSGLLDLNYLNVLNYSSYTEQLKINRENDYYQNLFKINTDIDDDLSLIVKGNTARRGQLPYQVALLCMVQPRYGFLCCGGSLISTKYVLTAAHCVDNLSKYVGLAVTLGGVDLSRSEANRLTVKVSLSDIKIHEKYSSTLYNDDIALIKLPYNIEPTTYYSVVDLPTYYEGMNPSAAVGRTATVSGWGRTTDSSDKSSKVLQYGYMTVISNAACASSYQAAKYRITSSQLCAAVTYDANICNGDSGGPLVVSNKRNVLMGVVSIGASKCELGFPSAFTRVSYYLDWIARNSDIAIDWI</sequence>
<keyword evidence="7" id="KW-0865">Zymogen</keyword>
<feature type="signal peptide" evidence="11">
    <location>
        <begin position="1"/>
        <end position="18"/>
    </location>
</feature>
<proteinExistence type="inferred from homology"/>
<dbReference type="EMBL" id="GEDC01031523">
    <property type="protein sequence ID" value="JAS05775.1"/>
    <property type="molecule type" value="Transcribed_RNA"/>
</dbReference>
<name>A0A1B6BXU4_9HEMI</name>
<dbReference type="InterPro" id="IPR001314">
    <property type="entry name" value="Peptidase_S1A"/>
</dbReference>
<dbReference type="InterPro" id="IPR051487">
    <property type="entry name" value="Ser/Thr_Proteases_Immune/Dev"/>
</dbReference>
<dbReference type="PANTHER" id="PTHR24256">
    <property type="entry name" value="TRYPTASE-RELATED"/>
    <property type="match status" value="1"/>
</dbReference>
<evidence type="ECO:0000256" key="10">
    <source>
        <dbReference type="RuleBase" id="RU363034"/>
    </source>
</evidence>
<dbReference type="InterPro" id="IPR018114">
    <property type="entry name" value="TRYPSIN_HIS"/>
</dbReference>
<dbReference type="AlphaFoldDB" id="A0A1B6BXU4"/>
<dbReference type="PROSITE" id="PS00135">
    <property type="entry name" value="TRYPSIN_SER"/>
    <property type="match status" value="1"/>
</dbReference>
<keyword evidence="4 11" id="KW-0732">Signal</keyword>
<feature type="domain" description="Peptidase S1" evidence="12">
    <location>
        <begin position="72"/>
        <end position="316"/>
    </location>
</feature>
<evidence type="ECO:0000256" key="1">
    <source>
        <dbReference type="ARBA" id="ARBA00004613"/>
    </source>
</evidence>
<evidence type="ECO:0000256" key="6">
    <source>
        <dbReference type="ARBA" id="ARBA00022825"/>
    </source>
</evidence>
<dbReference type="PROSITE" id="PS50240">
    <property type="entry name" value="TRYPSIN_DOM"/>
    <property type="match status" value="1"/>
</dbReference>
<dbReference type="PROSITE" id="PS00134">
    <property type="entry name" value="TRYPSIN_HIS"/>
    <property type="match status" value="1"/>
</dbReference>
<protein>
    <recommendedName>
        <fullName evidence="12">Peptidase S1 domain-containing protein</fullName>
    </recommendedName>
</protein>
<dbReference type="InterPro" id="IPR043504">
    <property type="entry name" value="Peptidase_S1_PA_chymotrypsin"/>
</dbReference>
<dbReference type="Pfam" id="PF00089">
    <property type="entry name" value="Trypsin"/>
    <property type="match status" value="1"/>
</dbReference>
<dbReference type="SUPFAM" id="SSF50494">
    <property type="entry name" value="Trypsin-like serine proteases"/>
    <property type="match status" value="1"/>
</dbReference>
<dbReference type="InterPro" id="IPR001254">
    <property type="entry name" value="Trypsin_dom"/>
</dbReference>
<dbReference type="GO" id="GO:0005576">
    <property type="term" value="C:extracellular region"/>
    <property type="evidence" value="ECO:0007669"/>
    <property type="project" value="UniProtKB-SubCell"/>
</dbReference>
<dbReference type="InterPro" id="IPR009003">
    <property type="entry name" value="Peptidase_S1_PA"/>
</dbReference>
<organism evidence="13">
    <name type="scientific">Clastoptera arizonana</name>
    <name type="common">Arizona spittle bug</name>
    <dbReference type="NCBI Taxonomy" id="38151"/>
    <lineage>
        <taxon>Eukaryota</taxon>
        <taxon>Metazoa</taxon>
        <taxon>Ecdysozoa</taxon>
        <taxon>Arthropoda</taxon>
        <taxon>Hexapoda</taxon>
        <taxon>Insecta</taxon>
        <taxon>Pterygota</taxon>
        <taxon>Neoptera</taxon>
        <taxon>Paraneoptera</taxon>
        <taxon>Hemiptera</taxon>
        <taxon>Auchenorrhyncha</taxon>
        <taxon>Cercopoidea</taxon>
        <taxon>Clastopteridae</taxon>
        <taxon>Clastoptera</taxon>
    </lineage>
</organism>
<dbReference type="Gene3D" id="2.40.10.10">
    <property type="entry name" value="Trypsin-like serine proteases"/>
    <property type="match status" value="1"/>
</dbReference>
<evidence type="ECO:0000313" key="13">
    <source>
        <dbReference type="EMBL" id="JAS05775.1"/>
    </source>
</evidence>
<keyword evidence="8" id="KW-1015">Disulfide bond</keyword>
<evidence type="ECO:0000259" key="12">
    <source>
        <dbReference type="PROSITE" id="PS50240"/>
    </source>
</evidence>
<evidence type="ECO:0000256" key="9">
    <source>
        <dbReference type="ARBA" id="ARBA00024195"/>
    </source>
</evidence>
<comment type="similarity">
    <text evidence="9">Belongs to the peptidase S1 family. CLIP subfamily.</text>
</comment>
<evidence type="ECO:0000256" key="4">
    <source>
        <dbReference type="ARBA" id="ARBA00022729"/>
    </source>
</evidence>